<feature type="domain" description="eCIS core" evidence="2">
    <location>
        <begin position="159"/>
        <end position="236"/>
    </location>
</feature>
<accession>A0AAU8JAS1</accession>
<dbReference type="InterPro" id="IPR025295">
    <property type="entry name" value="eCIS_core_dom"/>
</dbReference>
<feature type="region of interest" description="Disordered" evidence="1">
    <location>
        <begin position="1"/>
        <end position="27"/>
    </location>
</feature>
<sequence>MMTTTKAQKSGSWTPQIQKKAPSLAPPPIVVQRDAVAAPTSEAPLPEYTPLEPNALQNHPLMGNISDLPPIQTKLTIGAPGDKYEQEADTIARKVVSQINSPTAQAKPTTKVLQRQPIGRDITVSPFAGMMQAKEAIAGGPASQDLESSINRAKGGGQPLDAGLQQSMGQAMGADFSGVRVHTDSSANNLSQSIQAKAFTTGQDVFFAQGQYDPGSKDGQELIAHELTHTIQQSSASTIQRKTKNIPQLSSIDTRALISTKAEDLQGLIIKYNQIKQDDKNFDLQKEILSKIKEIATAWLESDADSAKKTKKPEVIDTRTRAEEELAEVARQKEEKVADVTQDDRGTLGKTGVSNALIDPIYDSELYAEIYGAVLSKLGVGRGAWRRSDELNQFRQKLKDAARTQAATDIEQSINHQSLSGDARKEYIKMKANVEAYGLAKGSVDQVMKQQAEKIVDNVIPKVSTVLDLRKAANERAIDKTRSLISKDPELQNQDNIKAIKKAAIEAATQQAKSILSQKEPAAVAIARQITKGDSQRLEEGVLKEKVKQQTTTDQVGSRAIQKVIEADTLTQGFDKIASLIDAFASAPGTSVSLNIELRIKDPMTGGYFISQFIGEASKEQEETEPLEVSLRSEFSLGGGWERFGLDLNAQVGFFFESTATDTKKAVGLISYGLYRTLQTKNLDSTVANAIWGYGGKSQLKHKGKEAETWATAMEEYLFKNAQGNIDETSKVEVGELLKGKAQANLGFATGELEAKFSYAKQYSATSIGTTAVGKSKNQTQLDKAFAAKNVTYIEVNGKMEALEEFAGGEAGVKFGWDGTTFNSAEIEAAGFLSSALAKGGKDYGTVMNHVCKAIAGYVTSLAAIGKKAYNVAKNKAKTTAEKGGEITGIFSDLGMMAVTIGDEVGAEWGSKIVNVAGEEVGQDIIKSTATEAAMNPLLDIKQQLKIGGGLSWESGEGFKVNVYLSQVKGIAVDTGALLGQVFRLKIEGEATNKIVSKTFKF</sequence>
<evidence type="ECO:0000256" key="1">
    <source>
        <dbReference type="SAM" id="MobiDB-lite"/>
    </source>
</evidence>
<gene>
    <name evidence="3" type="ORF">ABWT76_005038</name>
</gene>
<evidence type="ECO:0000259" key="2">
    <source>
        <dbReference type="Pfam" id="PF13699"/>
    </source>
</evidence>
<organism evidence="3">
    <name type="scientific">Planktothricoides raciborskii GIHE-MW2</name>
    <dbReference type="NCBI Taxonomy" id="2792601"/>
    <lineage>
        <taxon>Bacteria</taxon>
        <taxon>Bacillati</taxon>
        <taxon>Cyanobacteriota</taxon>
        <taxon>Cyanophyceae</taxon>
        <taxon>Oscillatoriophycideae</taxon>
        <taxon>Oscillatoriales</taxon>
        <taxon>Oscillatoriaceae</taxon>
        <taxon>Planktothricoides</taxon>
    </lineage>
</organism>
<dbReference type="RefSeq" id="WP_354635135.1">
    <property type="nucleotide sequence ID" value="NZ_CP159837.1"/>
</dbReference>
<evidence type="ECO:0000313" key="3">
    <source>
        <dbReference type="EMBL" id="XCM36288.1"/>
    </source>
</evidence>
<proteinExistence type="predicted"/>
<feature type="compositionally biased region" description="Polar residues" evidence="1">
    <location>
        <begin position="1"/>
        <end position="17"/>
    </location>
</feature>
<reference evidence="3" key="1">
    <citation type="submission" date="2024-07" db="EMBL/GenBank/DDBJ databases">
        <authorList>
            <person name="Kim Y.J."/>
            <person name="Jeong J.Y."/>
        </authorList>
    </citation>
    <scope>NUCLEOTIDE SEQUENCE</scope>
    <source>
        <strain evidence="3">GIHE-MW2</strain>
    </source>
</reference>
<dbReference type="AlphaFoldDB" id="A0AAU8JAS1"/>
<name>A0AAU8JAS1_9CYAN</name>
<dbReference type="Pfam" id="PF13699">
    <property type="entry name" value="eCIS_core"/>
    <property type="match status" value="1"/>
</dbReference>
<dbReference type="EMBL" id="CP159837">
    <property type="protein sequence ID" value="XCM36288.1"/>
    <property type="molecule type" value="Genomic_DNA"/>
</dbReference>
<protein>
    <submittedName>
        <fullName evidence="3">DUF4157 domain-containing protein</fullName>
    </submittedName>
</protein>